<comment type="caution">
    <text evidence="9">The sequence shown here is derived from an EMBL/GenBank/DDBJ whole genome shotgun (WGS) entry which is preliminary data.</text>
</comment>
<keyword evidence="2" id="KW-0723">Serine/threonine-protein kinase</keyword>
<evidence type="ECO:0000256" key="2">
    <source>
        <dbReference type="ARBA" id="ARBA00022527"/>
    </source>
</evidence>
<evidence type="ECO:0000256" key="3">
    <source>
        <dbReference type="ARBA" id="ARBA00022679"/>
    </source>
</evidence>
<keyword evidence="4 7" id="KW-0547">Nucleotide-binding</keyword>
<dbReference type="GO" id="GO:0080090">
    <property type="term" value="P:regulation of primary metabolic process"/>
    <property type="evidence" value="ECO:0007669"/>
    <property type="project" value="UniProtKB-ARBA"/>
</dbReference>
<dbReference type="PANTHER" id="PTHR24056:SF508">
    <property type="entry name" value="CYCLIN-DEPENDENT KINASE 10"/>
    <property type="match status" value="1"/>
</dbReference>
<evidence type="ECO:0000313" key="9">
    <source>
        <dbReference type="EMBL" id="CAF98930.1"/>
    </source>
</evidence>
<evidence type="ECO:0000259" key="8">
    <source>
        <dbReference type="PROSITE" id="PS50011"/>
    </source>
</evidence>
<dbReference type="EMBL" id="CAAE01014566">
    <property type="protein sequence ID" value="CAF98930.1"/>
    <property type="molecule type" value="Genomic_DNA"/>
</dbReference>
<evidence type="ECO:0000256" key="1">
    <source>
        <dbReference type="ARBA" id="ARBA00006485"/>
    </source>
</evidence>
<dbReference type="GO" id="GO:0007346">
    <property type="term" value="P:regulation of mitotic cell cycle"/>
    <property type="evidence" value="ECO:0007669"/>
    <property type="project" value="TreeGrafter"/>
</dbReference>
<dbReference type="GO" id="GO:0010556">
    <property type="term" value="P:regulation of macromolecule biosynthetic process"/>
    <property type="evidence" value="ECO:0007669"/>
    <property type="project" value="UniProtKB-ARBA"/>
</dbReference>
<dbReference type="InterPro" id="IPR050108">
    <property type="entry name" value="CDK"/>
</dbReference>
<dbReference type="KEGG" id="tng:GSTEN00016817G001"/>
<evidence type="ECO:0000256" key="6">
    <source>
        <dbReference type="ARBA" id="ARBA00022840"/>
    </source>
</evidence>
<dbReference type="SUPFAM" id="SSF56112">
    <property type="entry name" value="Protein kinase-like (PK-like)"/>
    <property type="match status" value="1"/>
</dbReference>
<comment type="similarity">
    <text evidence="1">Belongs to the protein kinase superfamily. CMGC Ser/Thr protein kinase family. CDC2/CDKX subfamily.</text>
</comment>
<dbReference type="GO" id="GO:0005634">
    <property type="term" value="C:nucleus"/>
    <property type="evidence" value="ECO:0007669"/>
    <property type="project" value="UniProtKB-ARBA"/>
</dbReference>
<keyword evidence="6 7" id="KW-0067">ATP-binding</keyword>
<keyword evidence="5" id="KW-0418">Kinase</keyword>
<name>Q4SKA2_TETNG</name>
<evidence type="ECO:0000256" key="7">
    <source>
        <dbReference type="PROSITE-ProRule" id="PRU10141"/>
    </source>
</evidence>
<reference evidence="9" key="2">
    <citation type="submission" date="2004-02" db="EMBL/GenBank/DDBJ databases">
        <authorList>
            <consortium name="Genoscope"/>
            <consortium name="Whitehead Institute Centre for Genome Research"/>
        </authorList>
    </citation>
    <scope>NUCLEOTIDE SEQUENCE</scope>
</reference>
<dbReference type="PROSITE" id="PS50011">
    <property type="entry name" value="PROTEIN_KINASE_DOM"/>
    <property type="match status" value="1"/>
</dbReference>
<dbReference type="Gene3D" id="3.30.200.20">
    <property type="entry name" value="Phosphorylase Kinase, domain 1"/>
    <property type="match status" value="1"/>
</dbReference>
<dbReference type="FunFam" id="3.30.200.20:FF:000172">
    <property type="entry name" value="cyclin-dependent kinase G-2 isoform X1"/>
    <property type="match status" value="1"/>
</dbReference>
<proteinExistence type="inferred from homology"/>
<keyword evidence="3" id="KW-0808">Transferase</keyword>
<feature type="binding site" evidence="7">
    <location>
        <position position="129"/>
    </location>
    <ligand>
        <name>ATP</name>
        <dbReference type="ChEBI" id="CHEBI:30616"/>
    </ligand>
</feature>
<evidence type="ECO:0000256" key="5">
    <source>
        <dbReference type="ARBA" id="ARBA00022777"/>
    </source>
</evidence>
<gene>
    <name evidence="9" type="ORF">GSTENG00016817001</name>
</gene>
<dbReference type="InterPro" id="IPR017441">
    <property type="entry name" value="Protein_kinase_ATP_BS"/>
</dbReference>
<reference evidence="9" key="1">
    <citation type="journal article" date="2004" name="Nature">
        <title>Genome duplication in the teleost fish Tetraodon nigroviridis reveals the early vertebrate proto-karyotype.</title>
        <authorList>
            <person name="Jaillon O."/>
            <person name="Aury J.-M."/>
            <person name="Brunet F."/>
            <person name="Petit J.-L."/>
            <person name="Stange-Thomann N."/>
            <person name="Mauceli E."/>
            <person name="Bouneau L."/>
            <person name="Fischer C."/>
            <person name="Ozouf-Costaz C."/>
            <person name="Bernot A."/>
            <person name="Nicaud S."/>
            <person name="Jaffe D."/>
            <person name="Fisher S."/>
            <person name="Lutfalla G."/>
            <person name="Dossat C."/>
            <person name="Segurens B."/>
            <person name="Dasilva C."/>
            <person name="Salanoubat M."/>
            <person name="Levy M."/>
            <person name="Boudet N."/>
            <person name="Castellano S."/>
            <person name="Anthouard V."/>
            <person name="Jubin C."/>
            <person name="Castelli V."/>
            <person name="Katinka M."/>
            <person name="Vacherie B."/>
            <person name="Biemont C."/>
            <person name="Skalli Z."/>
            <person name="Cattolico L."/>
            <person name="Poulain J."/>
            <person name="De Berardinis V."/>
            <person name="Cruaud C."/>
            <person name="Duprat S."/>
            <person name="Brottier P."/>
            <person name="Coutanceau J.-P."/>
            <person name="Gouzy J."/>
            <person name="Parra G."/>
            <person name="Lardier G."/>
            <person name="Chapple C."/>
            <person name="McKernan K.J."/>
            <person name="McEwan P."/>
            <person name="Bosak S."/>
            <person name="Kellis M."/>
            <person name="Volff J.-N."/>
            <person name="Guigo R."/>
            <person name="Zody M.C."/>
            <person name="Mesirov J."/>
            <person name="Lindblad-Toh K."/>
            <person name="Birren B."/>
            <person name="Nusbaum C."/>
            <person name="Kahn D."/>
            <person name="Robinson-Rechavi M."/>
            <person name="Laudet V."/>
            <person name="Schachter V."/>
            <person name="Quetier F."/>
            <person name="Saurin W."/>
            <person name="Scarpelli C."/>
            <person name="Wincker P."/>
            <person name="Lander E.S."/>
            <person name="Weissenbach J."/>
            <person name="Roest Crollius H."/>
        </authorList>
    </citation>
    <scope>NUCLEOTIDE SEQUENCE [LARGE SCALE GENOMIC DNA]</scope>
</reference>
<protein>
    <submittedName>
        <fullName evidence="9">(spotted green pufferfish) hypothetical protein</fullName>
    </submittedName>
</protein>
<dbReference type="InterPro" id="IPR011009">
    <property type="entry name" value="Kinase-like_dom_sf"/>
</dbReference>
<evidence type="ECO:0000256" key="4">
    <source>
        <dbReference type="ARBA" id="ARBA00022741"/>
    </source>
</evidence>
<dbReference type="AlphaFoldDB" id="Q4SKA2"/>
<dbReference type="PANTHER" id="PTHR24056">
    <property type="entry name" value="CELL DIVISION PROTEIN KINASE"/>
    <property type="match status" value="1"/>
</dbReference>
<sequence>MTSNDRMDTVGEEEHDPIRLKSIKTNKTFTVPQNDRVRTLFTRTTKLPNSGDTFHGLIGSFSSTAATVTCHARYSCVYNHFTTPFLHFPQFGSCRSVREFERLNRIGEGTYGIVYRARDTKSDEIVALKKVRMDKEKDGIPISSLREINLLLRLRHPNIVELKEVVVGSHLER</sequence>
<feature type="domain" description="Protein kinase" evidence="8">
    <location>
        <begin position="100"/>
        <end position="173"/>
    </location>
</feature>
<accession>Q4SKA2</accession>
<dbReference type="Pfam" id="PF00069">
    <property type="entry name" value="Pkinase"/>
    <property type="match status" value="1"/>
</dbReference>
<dbReference type="PROSITE" id="PS00107">
    <property type="entry name" value="PROTEIN_KINASE_ATP"/>
    <property type="match status" value="1"/>
</dbReference>
<dbReference type="GO" id="GO:0005524">
    <property type="term" value="F:ATP binding"/>
    <property type="evidence" value="ECO:0007669"/>
    <property type="project" value="UniProtKB-UniRule"/>
</dbReference>
<dbReference type="GO" id="GO:0004674">
    <property type="term" value="F:protein serine/threonine kinase activity"/>
    <property type="evidence" value="ECO:0007669"/>
    <property type="project" value="UniProtKB-KW"/>
</dbReference>
<dbReference type="OrthoDB" id="1732493at2759"/>
<organism evidence="9">
    <name type="scientific">Tetraodon nigroviridis</name>
    <name type="common">Spotted green pufferfish</name>
    <name type="synonym">Chelonodon nigroviridis</name>
    <dbReference type="NCBI Taxonomy" id="99883"/>
    <lineage>
        <taxon>Eukaryota</taxon>
        <taxon>Metazoa</taxon>
        <taxon>Chordata</taxon>
        <taxon>Craniata</taxon>
        <taxon>Vertebrata</taxon>
        <taxon>Euteleostomi</taxon>
        <taxon>Actinopterygii</taxon>
        <taxon>Neopterygii</taxon>
        <taxon>Teleostei</taxon>
        <taxon>Neoteleostei</taxon>
        <taxon>Acanthomorphata</taxon>
        <taxon>Eupercaria</taxon>
        <taxon>Tetraodontiformes</taxon>
        <taxon>Tetradontoidea</taxon>
        <taxon>Tetraodontidae</taxon>
        <taxon>Tetraodon</taxon>
    </lineage>
</organism>
<dbReference type="InterPro" id="IPR000719">
    <property type="entry name" value="Prot_kinase_dom"/>
</dbReference>